<dbReference type="Proteomes" id="UP000178912">
    <property type="component" value="Unassembled WGS sequence"/>
</dbReference>
<dbReference type="GO" id="GO:0016747">
    <property type="term" value="F:acyltransferase activity, transferring groups other than amino-acyl groups"/>
    <property type="evidence" value="ECO:0007669"/>
    <property type="project" value="InterPro"/>
</dbReference>
<dbReference type="AlphaFoldDB" id="A0A1E1LCJ1"/>
<feature type="domain" description="N-acetyltransferase" evidence="1">
    <location>
        <begin position="1"/>
        <end position="159"/>
    </location>
</feature>
<dbReference type="EMBL" id="FJUX01000103">
    <property type="protein sequence ID" value="CZT08258.1"/>
    <property type="molecule type" value="Genomic_DNA"/>
</dbReference>
<evidence type="ECO:0000313" key="3">
    <source>
        <dbReference type="Proteomes" id="UP000178912"/>
    </source>
</evidence>
<dbReference type="Gene3D" id="3.40.630.30">
    <property type="match status" value="1"/>
</dbReference>
<organism evidence="2 3">
    <name type="scientific">Rhynchosporium agropyri</name>
    <dbReference type="NCBI Taxonomy" id="914238"/>
    <lineage>
        <taxon>Eukaryota</taxon>
        <taxon>Fungi</taxon>
        <taxon>Dikarya</taxon>
        <taxon>Ascomycota</taxon>
        <taxon>Pezizomycotina</taxon>
        <taxon>Leotiomycetes</taxon>
        <taxon>Helotiales</taxon>
        <taxon>Ploettnerulaceae</taxon>
        <taxon>Rhynchosporium</taxon>
    </lineage>
</organism>
<dbReference type="InterPro" id="IPR053144">
    <property type="entry name" value="Acetyltransferase_Butenolide"/>
</dbReference>
<dbReference type="SUPFAM" id="SSF55729">
    <property type="entry name" value="Acyl-CoA N-acyltransferases (Nat)"/>
    <property type="match status" value="1"/>
</dbReference>
<dbReference type="PANTHER" id="PTHR43233:SF1">
    <property type="entry name" value="FAMILY N-ACETYLTRANSFERASE, PUTATIVE (AFU_ORTHOLOGUE AFUA_6G03350)-RELATED"/>
    <property type="match status" value="1"/>
</dbReference>
<gene>
    <name evidence="2" type="ORF">RAG0_13410</name>
</gene>
<protein>
    <submittedName>
        <fullName evidence="2">Related to GNAT family N-acetyltransferase</fullName>
    </submittedName>
</protein>
<reference evidence="3" key="1">
    <citation type="submission" date="2016-03" db="EMBL/GenBank/DDBJ databases">
        <authorList>
            <person name="Guldener U."/>
        </authorList>
    </citation>
    <scope>NUCLEOTIDE SEQUENCE [LARGE SCALE GENOMIC DNA]</scope>
    <source>
        <strain evidence="3">04CH-RAC-A.6.1</strain>
    </source>
</reference>
<dbReference type="CDD" id="cd04301">
    <property type="entry name" value="NAT_SF"/>
    <property type="match status" value="1"/>
</dbReference>
<dbReference type="InterPro" id="IPR000182">
    <property type="entry name" value="GNAT_dom"/>
</dbReference>
<dbReference type="PANTHER" id="PTHR43233">
    <property type="entry name" value="FAMILY N-ACETYLTRANSFERASE, PUTATIVE (AFU_ORTHOLOGUE AFUA_6G03350)-RELATED"/>
    <property type="match status" value="1"/>
</dbReference>
<dbReference type="OrthoDB" id="10039976at2759"/>
<keyword evidence="3" id="KW-1185">Reference proteome</keyword>
<dbReference type="InterPro" id="IPR016181">
    <property type="entry name" value="Acyl_CoA_acyltransferase"/>
</dbReference>
<sequence length="175" mass="19364">MSVADVNAAFASNEMYWASPLPDDAMRSFLEHNLCFGVFCIPQSDSSGPITVIDALPPNTNFIGFGRLMTDFTTMAYLTDVFILPTHQGQGLGGWMPACVQETLSTMPYLRGSMLFTGDWKRSAPLYEEVLGISVVQRRRVEGSKNGGEGFAPMLKTWKGSPLYEEERHKAAEKI</sequence>
<proteinExistence type="predicted"/>
<dbReference type="PROSITE" id="PS51186">
    <property type="entry name" value="GNAT"/>
    <property type="match status" value="1"/>
</dbReference>
<evidence type="ECO:0000259" key="1">
    <source>
        <dbReference type="PROSITE" id="PS51186"/>
    </source>
</evidence>
<accession>A0A1E1LCJ1</accession>
<keyword evidence="2" id="KW-0808">Transferase</keyword>
<evidence type="ECO:0000313" key="2">
    <source>
        <dbReference type="EMBL" id="CZT08258.1"/>
    </source>
</evidence>
<name>A0A1E1LCJ1_9HELO</name>